<proteinExistence type="predicted"/>
<evidence type="ECO:0000256" key="1">
    <source>
        <dbReference type="ARBA" id="ARBA00022490"/>
    </source>
</evidence>
<keyword evidence="2" id="KW-0227">DNA damage</keyword>
<dbReference type="InterPro" id="IPR035901">
    <property type="entry name" value="GIY-YIG_endonuc_sf"/>
</dbReference>
<dbReference type="EMBL" id="JAAVUM010000012">
    <property type="protein sequence ID" value="NKE07105.1"/>
    <property type="molecule type" value="Genomic_DNA"/>
</dbReference>
<feature type="domain" description="UVR" evidence="6">
    <location>
        <begin position="198"/>
        <end position="233"/>
    </location>
</feature>
<accession>A0A846TSC4</accession>
<gene>
    <name evidence="8" type="ORF">GWK17_16790</name>
</gene>
<dbReference type="InterPro" id="IPR050066">
    <property type="entry name" value="UvrABC_protein_C"/>
</dbReference>
<dbReference type="SMART" id="SM00465">
    <property type="entry name" value="GIYc"/>
    <property type="match status" value="1"/>
</dbReference>
<comment type="caution">
    <text evidence="8">The sequence shown here is derived from an EMBL/GenBank/DDBJ whole genome shotgun (WGS) entry which is preliminary data.</text>
</comment>
<keyword evidence="1" id="KW-0963">Cytoplasm</keyword>
<dbReference type="Pfam" id="PF01541">
    <property type="entry name" value="GIY-YIG"/>
    <property type="match status" value="1"/>
</dbReference>
<dbReference type="AlphaFoldDB" id="A0A846TSC4"/>
<evidence type="ECO:0000313" key="9">
    <source>
        <dbReference type="Proteomes" id="UP000587942"/>
    </source>
</evidence>
<protein>
    <submittedName>
        <fullName evidence="8">GIY-YIG nuclease family protein</fullName>
    </submittedName>
</protein>
<keyword evidence="4" id="KW-0267">Excision nuclease</keyword>
<dbReference type="CDD" id="cd10434">
    <property type="entry name" value="GIY-YIG_UvrC_Cho"/>
    <property type="match status" value="1"/>
</dbReference>
<dbReference type="SUPFAM" id="SSF46600">
    <property type="entry name" value="C-terminal UvrC-binding domain of UvrB"/>
    <property type="match status" value="1"/>
</dbReference>
<dbReference type="Gene3D" id="4.10.860.10">
    <property type="entry name" value="UVR domain"/>
    <property type="match status" value="1"/>
</dbReference>
<reference evidence="8 9" key="1">
    <citation type="submission" date="2020-03" db="EMBL/GenBank/DDBJ databases">
        <authorList>
            <person name="Sun Q."/>
        </authorList>
    </citation>
    <scope>NUCLEOTIDE SEQUENCE [LARGE SCALE GENOMIC DNA]</scope>
    <source>
        <strain evidence="8 9">KACC 21451</strain>
    </source>
</reference>
<evidence type="ECO:0000256" key="5">
    <source>
        <dbReference type="ARBA" id="ARBA00023204"/>
    </source>
</evidence>
<keyword evidence="5" id="KW-0234">DNA repair</keyword>
<dbReference type="SUPFAM" id="SSF82771">
    <property type="entry name" value="GIY-YIG endonuclease"/>
    <property type="match status" value="1"/>
</dbReference>
<dbReference type="PROSITE" id="PS50164">
    <property type="entry name" value="GIY_YIG"/>
    <property type="match status" value="1"/>
</dbReference>
<evidence type="ECO:0000256" key="2">
    <source>
        <dbReference type="ARBA" id="ARBA00022763"/>
    </source>
</evidence>
<feature type="domain" description="GIY-YIG" evidence="7">
    <location>
        <begin position="12"/>
        <end position="91"/>
    </location>
</feature>
<evidence type="ECO:0000256" key="3">
    <source>
        <dbReference type="ARBA" id="ARBA00022769"/>
    </source>
</evidence>
<dbReference type="GO" id="GO:0006289">
    <property type="term" value="P:nucleotide-excision repair"/>
    <property type="evidence" value="ECO:0007669"/>
    <property type="project" value="InterPro"/>
</dbReference>
<evidence type="ECO:0000259" key="6">
    <source>
        <dbReference type="PROSITE" id="PS50151"/>
    </source>
</evidence>
<name>A0A846TSC4_9BACI</name>
<dbReference type="RefSeq" id="WP_167833512.1">
    <property type="nucleotide sequence ID" value="NZ_JAAVUM010000012.1"/>
</dbReference>
<evidence type="ECO:0000259" key="7">
    <source>
        <dbReference type="PROSITE" id="PS50164"/>
    </source>
</evidence>
<dbReference type="PANTHER" id="PTHR30562">
    <property type="entry name" value="UVRC/OXIDOREDUCTASE"/>
    <property type="match status" value="1"/>
</dbReference>
<dbReference type="Gene3D" id="3.40.1440.10">
    <property type="entry name" value="GIY-YIG endonuclease"/>
    <property type="match status" value="1"/>
</dbReference>
<dbReference type="GO" id="GO:0009380">
    <property type="term" value="C:excinuclease repair complex"/>
    <property type="evidence" value="ECO:0007669"/>
    <property type="project" value="TreeGrafter"/>
</dbReference>
<dbReference type="PANTHER" id="PTHR30562:SF1">
    <property type="entry name" value="UVRABC SYSTEM PROTEIN C"/>
    <property type="match status" value="1"/>
</dbReference>
<dbReference type="FunFam" id="3.40.1440.10:FF:000001">
    <property type="entry name" value="UvrABC system protein C"/>
    <property type="match status" value="1"/>
</dbReference>
<keyword evidence="3" id="KW-0228">DNA excision</keyword>
<dbReference type="InterPro" id="IPR047296">
    <property type="entry name" value="GIY-YIG_UvrC_Cho"/>
</dbReference>
<sequence>MNIKEKVKNLPLTPGVYLMKDYKGTVIYVGKAKSLKKRIQSYFQNSAAHPQKIKKMVANINDFHVLHTDTEFEAFMLECKLIKELKPLFNKKMKSHLSYSYIAINMDGTFRKMAIVSEKSDDGGTIYFGPYTSPIYVKKAIENFKEYFKIDCLQPLKGSPCLNYTLGKCSGLCLGRSGVKQYNRIVERFITFLQGSHAGILDELEQKMNHASEEFQFEEAAKYRNYMKSFSILLYKENMIQFTGGNKNIVVVEWINERTLKIFLIKGHKVIFSKEYRPEKFSQLTVEIRDTILESFQQCEKRKSAVIGKEELDEAQIIYSYLNGGHARFIVIPDEWLDGSENEKLDASINQLLKA</sequence>
<dbReference type="GO" id="GO:0004518">
    <property type="term" value="F:nuclease activity"/>
    <property type="evidence" value="ECO:0007669"/>
    <property type="project" value="UniProtKB-KW"/>
</dbReference>
<dbReference type="InterPro" id="IPR001943">
    <property type="entry name" value="UVR_dom"/>
</dbReference>
<evidence type="ECO:0000256" key="4">
    <source>
        <dbReference type="ARBA" id="ARBA00022881"/>
    </source>
</evidence>
<evidence type="ECO:0000313" key="8">
    <source>
        <dbReference type="EMBL" id="NKE07105.1"/>
    </source>
</evidence>
<dbReference type="InterPro" id="IPR036876">
    <property type="entry name" value="UVR_dom_sf"/>
</dbReference>
<dbReference type="Pfam" id="PF02151">
    <property type="entry name" value="UVR"/>
    <property type="match status" value="1"/>
</dbReference>
<organism evidence="8 9">
    <name type="scientific">Mesobacillus selenatarsenatis</name>
    <dbReference type="NCBI Taxonomy" id="388741"/>
    <lineage>
        <taxon>Bacteria</taxon>
        <taxon>Bacillati</taxon>
        <taxon>Bacillota</taxon>
        <taxon>Bacilli</taxon>
        <taxon>Bacillales</taxon>
        <taxon>Bacillaceae</taxon>
        <taxon>Mesobacillus</taxon>
    </lineage>
</organism>
<dbReference type="PROSITE" id="PS50151">
    <property type="entry name" value="UVR"/>
    <property type="match status" value="1"/>
</dbReference>
<dbReference type="InterPro" id="IPR000305">
    <property type="entry name" value="GIY-YIG_endonuc"/>
</dbReference>
<dbReference type="Proteomes" id="UP000587942">
    <property type="component" value="Unassembled WGS sequence"/>
</dbReference>